<feature type="transmembrane region" description="Helical" evidence="1">
    <location>
        <begin position="12"/>
        <end position="33"/>
    </location>
</feature>
<comment type="caution">
    <text evidence="2">The sequence shown here is derived from an EMBL/GenBank/DDBJ whole genome shotgun (WGS) entry which is preliminary data.</text>
</comment>
<evidence type="ECO:0000313" key="3">
    <source>
        <dbReference type="Proteomes" id="UP000178197"/>
    </source>
</evidence>
<evidence type="ECO:0008006" key="4">
    <source>
        <dbReference type="Google" id="ProtNLM"/>
    </source>
</evidence>
<evidence type="ECO:0000256" key="1">
    <source>
        <dbReference type="SAM" id="Phobius"/>
    </source>
</evidence>
<keyword evidence="1" id="KW-1133">Transmembrane helix</keyword>
<dbReference type="AlphaFoldDB" id="A0A1F8FG04"/>
<proteinExistence type="predicted"/>
<organism evidence="2 3">
    <name type="scientific">Candidatus Yanofskybacteria bacterium RIFCSPHIGHO2_02_FULL_43_15c</name>
    <dbReference type="NCBI Taxonomy" id="1802679"/>
    <lineage>
        <taxon>Bacteria</taxon>
        <taxon>Candidatus Yanofskyibacteriota</taxon>
    </lineage>
</organism>
<dbReference type="EMBL" id="MGJT01000024">
    <property type="protein sequence ID" value="OGN12074.1"/>
    <property type="molecule type" value="Genomic_DNA"/>
</dbReference>
<gene>
    <name evidence="2" type="ORF">A3C71_02425</name>
</gene>
<protein>
    <recommendedName>
        <fullName evidence="4">Type 4 fimbrial biogenesis protein PilX N-terminal domain-containing protein</fullName>
    </recommendedName>
</protein>
<name>A0A1F8FG04_9BACT</name>
<evidence type="ECO:0000313" key="2">
    <source>
        <dbReference type="EMBL" id="OGN12074.1"/>
    </source>
</evidence>
<sequence length="112" mass="11940">MLKNNQKGVVIIFTAIILGILISISIGLAAIFVPKIRLITEVKNSVGALFAAESGLEWCLYNNRVNPSPTPLPPVMSNGATFVLTPADCSGSSLKSVGTYRGVTRAFQVDFQ</sequence>
<keyword evidence="1" id="KW-0812">Transmembrane</keyword>
<keyword evidence="1" id="KW-0472">Membrane</keyword>
<accession>A0A1F8FG04</accession>
<dbReference type="Proteomes" id="UP000178197">
    <property type="component" value="Unassembled WGS sequence"/>
</dbReference>
<reference evidence="2 3" key="1">
    <citation type="journal article" date="2016" name="Nat. Commun.">
        <title>Thousands of microbial genomes shed light on interconnected biogeochemical processes in an aquifer system.</title>
        <authorList>
            <person name="Anantharaman K."/>
            <person name="Brown C.T."/>
            <person name="Hug L.A."/>
            <person name="Sharon I."/>
            <person name="Castelle C.J."/>
            <person name="Probst A.J."/>
            <person name="Thomas B.C."/>
            <person name="Singh A."/>
            <person name="Wilkins M.J."/>
            <person name="Karaoz U."/>
            <person name="Brodie E.L."/>
            <person name="Williams K.H."/>
            <person name="Hubbard S.S."/>
            <person name="Banfield J.F."/>
        </authorList>
    </citation>
    <scope>NUCLEOTIDE SEQUENCE [LARGE SCALE GENOMIC DNA]</scope>
</reference>